<comment type="caution">
    <text evidence="2">The sequence shown here is derived from an EMBL/GenBank/DDBJ whole genome shotgun (WGS) entry which is preliminary data.</text>
</comment>
<feature type="compositionally biased region" description="Basic and acidic residues" evidence="1">
    <location>
        <begin position="10"/>
        <end position="24"/>
    </location>
</feature>
<evidence type="ECO:0000313" key="2">
    <source>
        <dbReference type="EMBL" id="TCP45837.1"/>
    </source>
</evidence>
<keyword evidence="3" id="KW-1185">Reference proteome</keyword>
<name>A0A4R2QA73_9PSEU</name>
<sequence length="46" mass="4705">MQAMSCPKQSELRELNAEVSHETAESGASGCLPAPMRSIASVSAAA</sequence>
<evidence type="ECO:0000313" key="3">
    <source>
        <dbReference type="Proteomes" id="UP000294911"/>
    </source>
</evidence>
<dbReference type="EMBL" id="SLXQ01000015">
    <property type="protein sequence ID" value="TCP45837.1"/>
    <property type="molecule type" value="Genomic_DNA"/>
</dbReference>
<accession>A0A4R2QA73</accession>
<reference evidence="2 3" key="1">
    <citation type="submission" date="2019-03" db="EMBL/GenBank/DDBJ databases">
        <title>Genomic Encyclopedia of Type Strains, Phase IV (KMG-IV): sequencing the most valuable type-strain genomes for metagenomic binning, comparative biology and taxonomic classification.</title>
        <authorList>
            <person name="Goeker M."/>
        </authorList>
    </citation>
    <scope>NUCLEOTIDE SEQUENCE [LARGE SCALE GENOMIC DNA]</scope>
    <source>
        <strain evidence="2 3">DSM 45765</strain>
    </source>
</reference>
<feature type="region of interest" description="Disordered" evidence="1">
    <location>
        <begin position="1"/>
        <end position="34"/>
    </location>
</feature>
<gene>
    <name evidence="2" type="ORF">EV191_115117</name>
</gene>
<protein>
    <submittedName>
        <fullName evidence="2">Uncharacterized protein</fullName>
    </submittedName>
</protein>
<proteinExistence type="predicted"/>
<evidence type="ECO:0000256" key="1">
    <source>
        <dbReference type="SAM" id="MobiDB-lite"/>
    </source>
</evidence>
<dbReference type="AlphaFoldDB" id="A0A4R2QA73"/>
<dbReference type="Proteomes" id="UP000294911">
    <property type="component" value="Unassembled WGS sequence"/>
</dbReference>
<organism evidence="2 3">
    <name type="scientific">Tamaricihabitans halophyticus</name>
    <dbReference type="NCBI Taxonomy" id="1262583"/>
    <lineage>
        <taxon>Bacteria</taxon>
        <taxon>Bacillati</taxon>
        <taxon>Actinomycetota</taxon>
        <taxon>Actinomycetes</taxon>
        <taxon>Pseudonocardiales</taxon>
        <taxon>Pseudonocardiaceae</taxon>
        <taxon>Tamaricihabitans</taxon>
    </lineage>
</organism>